<proteinExistence type="predicted"/>
<dbReference type="EMBL" id="FXXP01000002">
    <property type="protein sequence ID" value="SMX28885.1"/>
    <property type="molecule type" value="Genomic_DNA"/>
</dbReference>
<name>A0A238JEN2_9RHOB</name>
<dbReference type="AlphaFoldDB" id="A0A238JEN2"/>
<evidence type="ECO:0000313" key="2">
    <source>
        <dbReference type="Proteomes" id="UP000225972"/>
    </source>
</evidence>
<evidence type="ECO:0000313" key="1">
    <source>
        <dbReference type="EMBL" id="SMX28885.1"/>
    </source>
</evidence>
<organism evidence="1 2">
    <name type="scientific">Pelagimonas phthalicica</name>
    <dbReference type="NCBI Taxonomy" id="1037362"/>
    <lineage>
        <taxon>Bacteria</taxon>
        <taxon>Pseudomonadati</taxon>
        <taxon>Pseudomonadota</taxon>
        <taxon>Alphaproteobacteria</taxon>
        <taxon>Rhodobacterales</taxon>
        <taxon>Roseobacteraceae</taxon>
        <taxon>Pelagimonas</taxon>
    </lineage>
</organism>
<protein>
    <submittedName>
        <fullName evidence="1">Uncharacterized protein</fullName>
    </submittedName>
</protein>
<dbReference type="Proteomes" id="UP000225972">
    <property type="component" value="Unassembled WGS sequence"/>
</dbReference>
<gene>
    <name evidence="1" type="ORF">TRP8649_03012</name>
</gene>
<keyword evidence="2" id="KW-1185">Reference proteome</keyword>
<reference evidence="2" key="1">
    <citation type="submission" date="2017-05" db="EMBL/GenBank/DDBJ databases">
        <authorList>
            <person name="Rodrigo-Torres L."/>
            <person name="Arahal R. D."/>
            <person name="Lucena T."/>
        </authorList>
    </citation>
    <scope>NUCLEOTIDE SEQUENCE [LARGE SCALE GENOMIC DNA]</scope>
    <source>
        <strain evidence="2">CECT 8649</strain>
    </source>
</reference>
<sequence>MKIITLIQAAALLVLAVMGAYAGSEEAKGGCPGPEPTAYCEL</sequence>
<dbReference type="RefSeq" id="WP_255301726.1">
    <property type="nucleotide sequence ID" value="NZ_FXXP01000002.1"/>
</dbReference>
<accession>A0A238JEN2</accession>